<reference evidence="1 2" key="1">
    <citation type="journal article" date="2022" name="Int. J. Syst. Evol. Microbiol.">
        <title>Pseudocitrobacter corydidari sp. nov., isolated from the Asian emerald cockroach Corydidarum magnifica.</title>
        <authorList>
            <person name="Guzman J."/>
            <person name="Poehlein A."/>
            <person name="Glaeser S.P."/>
            <person name="Schwengers O."/>
            <person name="Blom J."/>
            <person name="Hollensteiner J."/>
            <person name="Kampfer P."/>
            <person name="Vilcinskas A."/>
        </authorList>
    </citation>
    <scope>NUCLEOTIDE SEQUENCE [LARGE SCALE GENOMIC DNA]</scope>
    <source>
        <strain evidence="1">G163CM</strain>
    </source>
</reference>
<sequence length="224" mass="24486">MCILIKHLTCNFLLILILSILAGCSSFKGGRLGFPYNNKASMETITKALGDKVIQSQSNLFSPTARNEFITAQIMLIDIDYIKFISEIAPEQANMHTVTDILSLSTGLAATTFTPVMTKTILSAITTALVGYRSAIDNNIYYNQTINSLISTMNAERNRILSEILKNMAEDNISKYSFVAANHDIQNYRAAGLISTAAGIMAKEAKEKETASASLMQNTIANLK</sequence>
<evidence type="ECO:0000313" key="2">
    <source>
        <dbReference type="Proteomes" id="UP001199659"/>
    </source>
</evidence>
<gene>
    <name evidence="1" type="ORF">G163CM_15780</name>
</gene>
<dbReference type="RefSeq" id="WP_231827634.1">
    <property type="nucleotide sequence ID" value="NZ_CP087880.1"/>
</dbReference>
<evidence type="ECO:0008006" key="3">
    <source>
        <dbReference type="Google" id="ProtNLM"/>
    </source>
</evidence>
<organism evidence="1 2">
    <name type="scientific">Pseudocitrobacter corydidari</name>
    <dbReference type="NCBI Taxonomy" id="2891570"/>
    <lineage>
        <taxon>Bacteria</taxon>
        <taxon>Pseudomonadati</taxon>
        <taxon>Pseudomonadota</taxon>
        <taxon>Gammaproteobacteria</taxon>
        <taxon>Enterobacterales</taxon>
        <taxon>Enterobacteriaceae</taxon>
        <taxon>Pseudocitrobacter</taxon>
    </lineage>
</organism>
<proteinExistence type="predicted"/>
<keyword evidence="2" id="KW-1185">Reference proteome</keyword>
<dbReference type="PROSITE" id="PS51257">
    <property type="entry name" value="PROKAR_LIPOPROTEIN"/>
    <property type="match status" value="1"/>
</dbReference>
<protein>
    <recommendedName>
        <fullName evidence="3">Lipoprotein</fullName>
    </recommendedName>
</protein>
<evidence type="ECO:0000313" key="1">
    <source>
        <dbReference type="EMBL" id="UGS40879.1"/>
    </source>
</evidence>
<dbReference type="Proteomes" id="UP001199659">
    <property type="component" value="Chromosome"/>
</dbReference>
<dbReference type="EMBL" id="CP087880">
    <property type="protein sequence ID" value="UGS40879.1"/>
    <property type="molecule type" value="Genomic_DNA"/>
</dbReference>
<name>A0ABY3S475_9ENTR</name>
<accession>A0ABY3S475</accession>